<feature type="signal peptide" evidence="1">
    <location>
        <begin position="1"/>
        <end position="20"/>
    </location>
</feature>
<evidence type="ECO:0000256" key="1">
    <source>
        <dbReference type="SAM" id="SignalP"/>
    </source>
</evidence>
<reference evidence="2" key="1">
    <citation type="submission" date="2019-11" db="UniProtKB">
        <authorList>
            <consortium name="WormBaseParasite"/>
        </authorList>
    </citation>
    <scope>IDENTIFICATION</scope>
</reference>
<name>A0A5K3FN59_MESCO</name>
<organism evidence="2">
    <name type="scientific">Mesocestoides corti</name>
    <name type="common">Flatworm</name>
    <dbReference type="NCBI Taxonomy" id="53468"/>
    <lineage>
        <taxon>Eukaryota</taxon>
        <taxon>Metazoa</taxon>
        <taxon>Spiralia</taxon>
        <taxon>Lophotrochozoa</taxon>
        <taxon>Platyhelminthes</taxon>
        <taxon>Cestoda</taxon>
        <taxon>Eucestoda</taxon>
        <taxon>Cyclophyllidea</taxon>
        <taxon>Mesocestoididae</taxon>
        <taxon>Mesocestoides</taxon>
    </lineage>
</organism>
<feature type="chain" id="PRO_5024384983" evidence="1">
    <location>
        <begin position="21"/>
        <end position="56"/>
    </location>
</feature>
<proteinExistence type="predicted"/>
<evidence type="ECO:0000313" key="2">
    <source>
        <dbReference type="WBParaSite" id="MCU_009820-RA"/>
    </source>
</evidence>
<accession>A0A5K3FN59</accession>
<dbReference type="AlphaFoldDB" id="A0A5K3FN59"/>
<protein>
    <submittedName>
        <fullName evidence="2">Uncharacterized protein</fullName>
    </submittedName>
</protein>
<dbReference type="WBParaSite" id="MCU_009820-RA">
    <property type="protein sequence ID" value="MCU_009820-RA"/>
    <property type="gene ID" value="MCU_009820"/>
</dbReference>
<sequence>MLKIVVLLLTLLCLLPNSEADFFGYYLDYFGLRDRYIPFINDDMDAINKYKGKYHW</sequence>
<keyword evidence="1" id="KW-0732">Signal</keyword>